<organism evidence="1 2">
    <name type="scientific">Vibrio coralliilyticus</name>
    <dbReference type="NCBI Taxonomy" id="190893"/>
    <lineage>
        <taxon>Bacteria</taxon>
        <taxon>Pseudomonadati</taxon>
        <taxon>Pseudomonadota</taxon>
        <taxon>Gammaproteobacteria</taxon>
        <taxon>Vibrionales</taxon>
        <taxon>Vibrionaceae</taxon>
        <taxon>Vibrio</taxon>
    </lineage>
</organism>
<accession>A0AAP6ZNU3</accession>
<evidence type="ECO:0000313" key="1">
    <source>
        <dbReference type="EMBL" id="NOJ25460.1"/>
    </source>
</evidence>
<dbReference type="AlphaFoldDB" id="A0AAP6ZNU3"/>
<dbReference type="Proteomes" id="UP000576645">
    <property type="component" value="Unassembled WGS sequence"/>
</dbReference>
<name>A0AAP6ZNU3_9VIBR</name>
<reference evidence="1 2" key="1">
    <citation type="submission" date="2019-09" db="EMBL/GenBank/DDBJ databases">
        <title>Draft genome sequencing and comparative genomics of hatchery-associated Vibrios.</title>
        <authorList>
            <person name="Kehlet-Delgado H."/>
            <person name="Mueller R.S."/>
        </authorList>
    </citation>
    <scope>NUCLEOTIDE SEQUENCE [LARGE SCALE GENOMIC DNA]</scope>
    <source>
        <strain evidence="1 2">09-121-3</strain>
    </source>
</reference>
<comment type="caution">
    <text evidence="1">The sequence shown here is derived from an EMBL/GenBank/DDBJ whole genome shotgun (WGS) entry which is preliminary data.</text>
</comment>
<dbReference type="RefSeq" id="WP_171353904.1">
    <property type="nucleotide sequence ID" value="NZ_VTXP01000017.1"/>
</dbReference>
<proteinExistence type="predicted"/>
<evidence type="ECO:0000313" key="2">
    <source>
        <dbReference type="Proteomes" id="UP000576645"/>
    </source>
</evidence>
<protein>
    <submittedName>
        <fullName evidence="1">Uncharacterized protein</fullName>
    </submittedName>
</protein>
<gene>
    <name evidence="1" type="ORF">F0238_22275</name>
</gene>
<sequence>MILQPGEIKRISVTRYRWLIVREAQDHFYVQSDNRERTRIDAGDRLNIQEFNELELSNPRTTPIHLVYQLTEHDIETTPPVNLKVADAMAVTEVRSVVDTREVSAQSFTTPAHLTIDQGKRVRLCQASASRREIIIQNISVNECEAMLGGQDVSSVNGLSVMGDRQNPAGMTLTGGAELWAFNNGSGPLKLAVLEVHN</sequence>
<dbReference type="EMBL" id="VTXP01000017">
    <property type="protein sequence ID" value="NOJ25460.1"/>
    <property type="molecule type" value="Genomic_DNA"/>
</dbReference>